<comment type="caution">
    <text evidence="2">The sequence shown here is derived from an EMBL/GenBank/DDBJ whole genome shotgun (WGS) entry which is preliminary data.</text>
</comment>
<evidence type="ECO:0000313" key="3">
    <source>
        <dbReference type="Proteomes" id="UP000005324"/>
    </source>
</evidence>
<dbReference type="EMBL" id="ADVL01000791">
    <property type="protein sequence ID" value="EFH09413.1"/>
    <property type="molecule type" value="Genomic_DNA"/>
</dbReference>
<evidence type="ECO:0000256" key="1">
    <source>
        <dbReference type="SAM" id="MobiDB-lite"/>
    </source>
</evidence>
<organism evidence="2 3">
    <name type="scientific">Pseudoroseomonas cervicalis ATCC 49957</name>
    <dbReference type="NCBI Taxonomy" id="525371"/>
    <lineage>
        <taxon>Bacteria</taxon>
        <taxon>Pseudomonadati</taxon>
        <taxon>Pseudomonadota</taxon>
        <taxon>Alphaproteobacteria</taxon>
        <taxon>Acetobacterales</taxon>
        <taxon>Roseomonadaceae</taxon>
        <taxon>Roseomonas</taxon>
    </lineage>
</organism>
<keyword evidence="3" id="KW-1185">Reference proteome</keyword>
<feature type="region of interest" description="Disordered" evidence="1">
    <location>
        <begin position="55"/>
        <end position="74"/>
    </location>
</feature>
<dbReference type="AlphaFoldDB" id="D5RTI2"/>
<dbReference type="Proteomes" id="UP000005324">
    <property type="component" value="Unassembled WGS sequence"/>
</dbReference>
<gene>
    <name evidence="2" type="ORF">HMPREF0731_4394</name>
</gene>
<protein>
    <submittedName>
        <fullName evidence="2">Uncharacterized protein</fullName>
    </submittedName>
</protein>
<reference evidence="2 3" key="1">
    <citation type="submission" date="2010-04" db="EMBL/GenBank/DDBJ databases">
        <authorList>
            <person name="Qin X."/>
            <person name="Bachman B."/>
            <person name="Battles P."/>
            <person name="Bell A."/>
            <person name="Bess C."/>
            <person name="Bickham C."/>
            <person name="Chaboub L."/>
            <person name="Chen D."/>
            <person name="Coyle M."/>
            <person name="Deiros D.R."/>
            <person name="Dinh H."/>
            <person name="Forbes L."/>
            <person name="Fowler G."/>
            <person name="Francisco L."/>
            <person name="Fu Q."/>
            <person name="Gubbala S."/>
            <person name="Hale W."/>
            <person name="Han Y."/>
            <person name="Hemphill L."/>
            <person name="Highlander S.K."/>
            <person name="Hirani K."/>
            <person name="Hogues M."/>
            <person name="Jackson L."/>
            <person name="Jakkamsetti A."/>
            <person name="Javaid M."/>
            <person name="Jiang H."/>
            <person name="Korchina V."/>
            <person name="Kovar C."/>
            <person name="Lara F."/>
            <person name="Lee S."/>
            <person name="Mata R."/>
            <person name="Mathew T."/>
            <person name="Moen C."/>
            <person name="Morales K."/>
            <person name="Munidasa M."/>
            <person name="Nazareth L."/>
            <person name="Ngo R."/>
            <person name="Nguyen L."/>
            <person name="Okwuonu G."/>
            <person name="Ongeri F."/>
            <person name="Patil S."/>
            <person name="Petrosino J."/>
            <person name="Pham C."/>
            <person name="Pham P."/>
            <person name="Pu L.-L."/>
            <person name="Puazo M."/>
            <person name="Raj R."/>
            <person name="Reid J."/>
            <person name="Rouhana J."/>
            <person name="Saada N."/>
            <person name="Shang Y."/>
            <person name="Simmons D."/>
            <person name="Thornton R."/>
            <person name="Warren J."/>
            <person name="Weissenberger G."/>
            <person name="Zhang J."/>
            <person name="Zhang L."/>
            <person name="Zhou C."/>
            <person name="Zhu D."/>
            <person name="Muzny D."/>
            <person name="Worley K."/>
            <person name="Gibbs R."/>
        </authorList>
    </citation>
    <scope>NUCLEOTIDE SEQUENCE [LARGE SCALE GENOMIC DNA]</scope>
    <source>
        <strain evidence="2 3">ATCC 49957</strain>
    </source>
</reference>
<sequence>MNSEANRLLLEAISKIARAVELMHADAFPPPAAARPRRDHASTVRALERWKHSPLPVLAVEPPPHACRGAGTGG</sequence>
<proteinExistence type="predicted"/>
<name>D5RTI2_9PROT</name>
<accession>D5RTI2</accession>
<dbReference type="HOGENOM" id="CLU_2685501_0_0_5"/>
<dbReference type="RefSeq" id="WP_007003424.1">
    <property type="nucleotide sequence ID" value="NZ_GG770777.1"/>
</dbReference>
<evidence type="ECO:0000313" key="2">
    <source>
        <dbReference type="EMBL" id="EFH09413.1"/>
    </source>
</evidence>